<keyword evidence="2" id="KW-1185">Reference proteome</keyword>
<dbReference type="EMBL" id="CADIKH010000071">
    <property type="protein sequence ID" value="CAB3773256.1"/>
    <property type="molecule type" value="Genomic_DNA"/>
</dbReference>
<name>A0A6J5F7Z8_9BURK</name>
<evidence type="ECO:0000313" key="1">
    <source>
        <dbReference type="EMBL" id="CAB3773256.1"/>
    </source>
</evidence>
<proteinExistence type="predicted"/>
<evidence type="ECO:0000313" key="2">
    <source>
        <dbReference type="Proteomes" id="UP000494363"/>
    </source>
</evidence>
<sequence length="69" mass="7034">MHCARVKPDVEPMRRAHLARTHIIGYGRRVAMCAALGALLALAGCSIFGCGASATNGAAGGSCTAGMRF</sequence>
<organism evidence="1 2">
    <name type="scientific">Paraburkholderia humisilvae</name>
    <dbReference type="NCBI Taxonomy" id="627669"/>
    <lineage>
        <taxon>Bacteria</taxon>
        <taxon>Pseudomonadati</taxon>
        <taxon>Pseudomonadota</taxon>
        <taxon>Betaproteobacteria</taxon>
        <taxon>Burkholderiales</taxon>
        <taxon>Burkholderiaceae</taxon>
        <taxon>Paraburkholderia</taxon>
    </lineage>
</organism>
<gene>
    <name evidence="1" type="ORF">LMG29542_07164</name>
</gene>
<accession>A0A6J5F7Z8</accession>
<protein>
    <submittedName>
        <fullName evidence="1">Uncharacterized protein</fullName>
    </submittedName>
</protein>
<dbReference type="AlphaFoldDB" id="A0A6J5F7Z8"/>
<reference evidence="1 2" key="1">
    <citation type="submission" date="2020-04" db="EMBL/GenBank/DDBJ databases">
        <authorList>
            <person name="De Canck E."/>
        </authorList>
    </citation>
    <scope>NUCLEOTIDE SEQUENCE [LARGE SCALE GENOMIC DNA]</scope>
    <source>
        <strain evidence="1 2">LMG 29542</strain>
    </source>
</reference>
<dbReference type="Proteomes" id="UP000494363">
    <property type="component" value="Unassembled WGS sequence"/>
</dbReference>